<comment type="caution">
    <text evidence="1">The sequence shown here is derived from an EMBL/GenBank/DDBJ whole genome shotgun (WGS) entry which is preliminary data.</text>
</comment>
<dbReference type="EMBL" id="CM029045">
    <property type="protein sequence ID" value="KAG2600976.1"/>
    <property type="molecule type" value="Genomic_DNA"/>
</dbReference>
<evidence type="ECO:0000313" key="2">
    <source>
        <dbReference type="Proteomes" id="UP000823388"/>
    </source>
</evidence>
<proteinExistence type="predicted"/>
<dbReference type="AlphaFoldDB" id="A0A8T0SXT4"/>
<keyword evidence="2" id="KW-1185">Reference proteome</keyword>
<reference evidence="1" key="1">
    <citation type="submission" date="2020-05" db="EMBL/GenBank/DDBJ databases">
        <title>WGS assembly of Panicum virgatum.</title>
        <authorList>
            <person name="Lovell J.T."/>
            <person name="Jenkins J."/>
            <person name="Shu S."/>
            <person name="Juenger T.E."/>
            <person name="Schmutz J."/>
        </authorList>
    </citation>
    <scope>NUCLEOTIDE SEQUENCE</scope>
    <source>
        <strain evidence="1">AP13</strain>
    </source>
</reference>
<protein>
    <submittedName>
        <fullName evidence="1">Uncharacterized protein</fullName>
    </submittedName>
</protein>
<name>A0A8T0SXT4_PANVG</name>
<gene>
    <name evidence="1" type="ORF">PVAP13_5KG561500</name>
</gene>
<dbReference type="Proteomes" id="UP000823388">
    <property type="component" value="Chromosome 5K"/>
</dbReference>
<accession>A0A8T0SXT4</accession>
<evidence type="ECO:0000313" key="1">
    <source>
        <dbReference type="EMBL" id="KAG2600976.1"/>
    </source>
</evidence>
<organism evidence="1 2">
    <name type="scientific">Panicum virgatum</name>
    <name type="common">Blackwell switchgrass</name>
    <dbReference type="NCBI Taxonomy" id="38727"/>
    <lineage>
        <taxon>Eukaryota</taxon>
        <taxon>Viridiplantae</taxon>
        <taxon>Streptophyta</taxon>
        <taxon>Embryophyta</taxon>
        <taxon>Tracheophyta</taxon>
        <taxon>Spermatophyta</taxon>
        <taxon>Magnoliopsida</taxon>
        <taxon>Liliopsida</taxon>
        <taxon>Poales</taxon>
        <taxon>Poaceae</taxon>
        <taxon>PACMAD clade</taxon>
        <taxon>Panicoideae</taxon>
        <taxon>Panicodae</taxon>
        <taxon>Paniceae</taxon>
        <taxon>Panicinae</taxon>
        <taxon>Panicum</taxon>
        <taxon>Panicum sect. Hiantes</taxon>
    </lineage>
</organism>
<sequence>MCDAIMRFYKSLDDQVYEPGHNRWRHFLPATFAERVLNGDYYLGDNRIHSSFLGNHTTLKIVSWNYSGLFATHTLCSCF</sequence>